<evidence type="ECO:0000256" key="1">
    <source>
        <dbReference type="SAM" id="Coils"/>
    </source>
</evidence>
<feature type="coiled-coil region" evidence="1">
    <location>
        <begin position="9"/>
        <end position="57"/>
    </location>
</feature>
<dbReference type="Proteomes" id="UP000824065">
    <property type="component" value="Unassembled WGS sequence"/>
</dbReference>
<comment type="caution">
    <text evidence="2">The sequence shown here is derived from an EMBL/GenBank/DDBJ whole genome shotgun (WGS) entry which is preliminary data.</text>
</comment>
<protein>
    <submittedName>
        <fullName evidence="2">Uncharacterized protein</fullName>
    </submittedName>
</protein>
<sequence length="310" mass="35525">MDELTLKELWQQAAEKSHLETKYKELQAQRETVAGRIKKLEKASRAEQADVDRLERGSLAAFFYQMIGRREEQLDKEREEACAARVRYDAAARELASIDADLERRRARLAQLEGCEGRYREALAEKVRELKAGHGPAAQELMECETRMEGMRLQKQELKEAIDAGRVALHTAGQVLDSLDSAEGWGTWDVMGGGLGVDLAKYGSLDEAQEQVERLQVELRRFKTELADVEINAELQVTVEGFMRFADFFFDNLFTDWAVLDHIGHAKTQVRDTRKQIERVLARLKRMNADLDAQLEDERERREQIAIDAE</sequence>
<proteinExistence type="predicted"/>
<accession>A0A9D2FFG4</accession>
<feature type="coiled-coil region" evidence="1">
    <location>
        <begin position="205"/>
        <end position="232"/>
    </location>
</feature>
<name>A0A9D2FFG4_9FIRM</name>
<evidence type="ECO:0000313" key="2">
    <source>
        <dbReference type="EMBL" id="HIZ57437.1"/>
    </source>
</evidence>
<evidence type="ECO:0000313" key="3">
    <source>
        <dbReference type="Proteomes" id="UP000824065"/>
    </source>
</evidence>
<dbReference type="EMBL" id="DXBJ01000017">
    <property type="protein sequence ID" value="HIZ57437.1"/>
    <property type="molecule type" value="Genomic_DNA"/>
</dbReference>
<reference evidence="2" key="2">
    <citation type="submission" date="2021-04" db="EMBL/GenBank/DDBJ databases">
        <authorList>
            <person name="Gilroy R."/>
        </authorList>
    </citation>
    <scope>NUCLEOTIDE SEQUENCE</scope>
    <source>
        <strain evidence="2">ChiBcec16-3735</strain>
    </source>
</reference>
<gene>
    <name evidence="2" type="ORF">H9725_02455</name>
</gene>
<organism evidence="2 3">
    <name type="scientific">Candidatus Faecalibacterium gallistercoris</name>
    <dbReference type="NCBI Taxonomy" id="2838579"/>
    <lineage>
        <taxon>Bacteria</taxon>
        <taxon>Bacillati</taxon>
        <taxon>Bacillota</taxon>
        <taxon>Clostridia</taxon>
        <taxon>Eubacteriales</taxon>
        <taxon>Oscillospiraceae</taxon>
        <taxon>Faecalibacterium</taxon>
    </lineage>
</organism>
<keyword evidence="1" id="KW-0175">Coiled coil</keyword>
<dbReference type="AlphaFoldDB" id="A0A9D2FFG4"/>
<reference evidence="2" key="1">
    <citation type="journal article" date="2021" name="PeerJ">
        <title>Extensive microbial diversity within the chicken gut microbiome revealed by metagenomics and culture.</title>
        <authorList>
            <person name="Gilroy R."/>
            <person name="Ravi A."/>
            <person name="Getino M."/>
            <person name="Pursley I."/>
            <person name="Horton D.L."/>
            <person name="Alikhan N.F."/>
            <person name="Baker D."/>
            <person name="Gharbi K."/>
            <person name="Hall N."/>
            <person name="Watson M."/>
            <person name="Adriaenssens E.M."/>
            <person name="Foster-Nyarko E."/>
            <person name="Jarju S."/>
            <person name="Secka A."/>
            <person name="Antonio M."/>
            <person name="Oren A."/>
            <person name="Chaudhuri R.R."/>
            <person name="La Ragione R."/>
            <person name="Hildebrand F."/>
            <person name="Pallen M.J."/>
        </authorList>
    </citation>
    <scope>NUCLEOTIDE SEQUENCE</scope>
    <source>
        <strain evidence="2">ChiBcec16-3735</strain>
    </source>
</reference>
<feature type="coiled-coil region" evidence="1">
    <location>
        <begin position="267"/>
        <end position="308"/>
    </location>
</feature>